<comment type="caution">
    <text evidence="1">The sequence shown here is derived from an EMBL/GenBank/DDBJ whole genome shotgun (WGS) entry which is preliminary data.</text>
</comment>
<sequence>MLISQYHRVNLENLLLEQNWCSHLNELLYLLVAADLEDHDAIEKCILAMHSVADKCASYYSKDILVKLQNRYKTLALNDVDKSDEISNSDFFNNIYDLCTDILYRKNIKTEADQAL</sequence>
<evidence type="ECO:0000313" key="1">
    <source>
        <dbReference type="EMBL" id="KAJ8950438.1"/>
    </source>
</evidence>
<gene>
    <name evidence="1" type="ORF">NQ318_003717</name>
</gene>
<name>A0AAV8YFJ3_9CUCU</name>
<dbReference type="Proteomes" id="UP001162162">
    <property type="component" value="Unassembled WGS sequence"/>
</dbReference>
<protein>
    <submittedName>
        <fullName evidence="1">Uncharacterized protein</fullName>
    </submittedName>
</protein>
<accession>A0AAV8YFJ3</accession>
<keyword evidence="2" id="KW-1185">Reference proteome</keyword>
<dbReference type="AlphaFoldDB" id="A0AAV8YFJ3"/>
<dbReference type="EMBL" id="JAPWTK010000101">
    <property type="protein sequence ID" value="KAJ8950438.1"/>
    <property type="molecule type" value="Genomic_DNA"/>
</dbReference>
<evidence type="ECO:0000313" key="2">
    <source>
        <dbReference type="Proteomes" id="UP001162162"/>
    </source>
</evidence>
<proteinExistence type="predicted"/>
<organism evidence="1 2">
    <name type="scientific">Aromia moschata</name>
    <dbReference type="NCBI Taxonomy" id="1265417"/>
    <lineage>
        <taxon>Eukaryota</taxon>
        <taxon>Metazoa</taxon>
        <taxon>Ecdysozoa</taxon>
        <taxon>Arthropoda</taxon>
        <taxon>Hexapoda</taxon>
        <taxon>Insecta</taxon>
        <taxon>Pterygota</taxon>
        <taxon>Neoptera</taxon>
        <taxon>Endopterygota</taxon>
        <taxon>Coleoptera</taxon>
        <taxon>Polyphaga</taxon>
        <taxon>Cucujiformia</taxon>
        <taxon>Chrysomeloidea</taxon>
        <taxon>Cerambycidae</taxon>
        <taxon>Cerambycinae</taxon>
        <taxon>Callichromatini</taxon>
        <taxon>Aromia</taxon>
    </lineage>
</organism>
<reference evidence="1" key="1">
    <citation type="journal article" date="2023" name="Insect Mol. Biol.">
        <title>Genome sequencing provides insights into the evolution of gene families encoding plant cell wall-degrading enzymes in longhorned beetles.</title>
        <authorList>
            <person name="Shin N.R."/>
            <person name="Okamura Y."/>
            <person name="Kirsch R."/>
            <person name="Pauchet Y."/>
        </authorList>
    </citation>
    <scope>NUCLEOTIDE SEQUENCE</scope>
    <source>
        <strain evidence="1">AMC_N1</strain>
    </source>
</reference>